<dbReference type="AlphaFoldDB" id="A0AAD1Y269"/>
<proteinExistence type="predicted"/>
<evidence type="ECO:0000256" key="2">
    <source>
        <dbReference type="ARBA" id="ARBA00012438"/>
    </source>
</evidence>
<evidence type="ECO:0000256" key="6">
    <source>
        <dbReference type="SAM" id="Phobius"/>
    </source>
</evidence>
<keyword evidence="6" id="KW-0812">Transmembrane</keyword>
<dbReference type="CDD" id="cd00082">
    <property type="entry name" value="HisKA"/>
    <property type="match status" value="1"/>
</dbReference>
<keyword evidence="6" id="KW-0472">Membrane</keyword>
<dbReference type="InterPro" id="IPR004358">
    <property type="entry name" value="Sig_transdc_His_kin-like_C"/>
</dbReference>
<dbReference type="Proteomes" id="UP001295684">
    <property type="component" value="Unassembled WGS sequence"/>
</dbReference>
<dbReference type="SUPFAM" id="SSF47384">
    <property type="entry name" value="Homodimeric domain of signal transducing histidine kinase"/>
    <property type="match status" value="1"/>
</dbReference>
<keyword evidence="5" id="KW-0418">Kinase</keyword>
<dbReference type="PANTHER" id="PTHR43047:SF72">
    <property type="entry name" value="OSMOSENSING HISTIDINE PROTEIN KINASE SLN1"/>
    <property type="match status" value="1"/>
</dbReference>
<organism evidence="8 9">
    <name type="scientific">Euplotes crassus</name>
    <dbReference type="NCBI Taxonomy" id="5936"/>
    <lineage>
        <taxon>Eukaryota</taxon>
        <taxon>Sar</taxon>
        <taxon>Alveolata</taxon>
        <taxon>Ciliophora</taxon>
        <taxon>Intramacronucleata</taxon>
        <taxon>Spirotrichea</taxon>
        <taxon>Hypotrichia</taxon>
        <taxon>Euplotida</taxon>
        <taxon>Euplotidae</taxon>
        <taxon>Moneuplotes</taxon>
    </lineage>
</organism>
<dbReference type="SMART" id="SM00388">
    <property type="entry name" value="HisKA"/>
    <property type="match status" value="1"/>
</dbReference>
<dbReference type="InterPro" id="IPR003661">
    <property type="entry name" value="HisK_dim/P_dom"/>
</dbReference>
<feature type="domain" description="Histidine kinase" evidence="7">
    <location>
        <begin position="417"/>
        <end position="700"/>
    </location>
</feature>
<feature type="transmembrane region" description="Helical" evidence="6">
    <location>
        <begin position="152"/>
        <end position="171"/>
    </location>
</feature>
<name>A0AAD1Y269_EUPCR</name>
<keyword evidence="9" id="KW-1185">Reference proteome</keyword>
<dbReference type="SMART" id="SM00387">
    <property type="entry name" value="HATPase_c"/>
    <property type="match status" value="1"/>
</dbReference>
<evidence type="ECO:0000313" key="8">
    <source>
        <dbReference type="EMBL" id="CAI2383219.1"/>
    </source>
</evidence>
<comment type="caution">
    <text evidence="8">The sequence shown here is derived from an EMBL/GenBank/DDBJ whole genome shotgun (WGS) entry which is preliminary data.</text>
</comment>
<dbReference type="EC" id="2.7.13.3" evidence="2"/>
<feature type="transmembrane region" description="Helical" evidence="6">
    <location>
        <begin position="47"/>
        <end position="64"/>
    </location>
</feature>
<dbReference type="SUPFAM" id="SSF55874">
    <property type="entry name" value="ATPase domain of HSP90 chaperone/DNA topoisomerase II/histidine kinase"/>
    <property type="match status" value="1"/>
</dbReference>
<sequence length="705" mass="81243">MTKIFRENTTIRSWLIVENNWKVLAQVLKYVFLSLLIFVLVTQKEPFWPRIIFLSAKILFMHFMPRGLMKHDWIINYSGIYISSAMYIQMTEANLKLETFRLYEAYLLQIMVAYTFSTFVATNWKACCINQCLLHLYGCIRLNNKFGALGDVYYLGTIYALVFFIFGSYCYSITLKDEFIASYNNKKTLKGQKEILNCLPEGVLIANKHNEYKYVNSKIKQTLNIKGFCRSESVQDIVNVVQDSTNKRLDSIVEDFSVFDSQLKSKARVSSNQSLANLLEKYYVKCTSSKFGQDGRKQFNQQDESYQSDDQRIQDFDDYRRRNKTLGFFLQAERKSLIEGMDCSKESKIRVKYELDGLGEQHEQQNREFIVKTTTVDGAGSSGKDSSYIHMFIDTTQISQLEEAKAQNHYQRQMLSNVSHEFRTPLNSIMASLELMRTQEYGKNNRFVQIASSSCSILSMLVEDILDHAKIESGVFQINEEAFTMTQCIQEIQEVFTLQADGKGIELIIDIQENLKELPILSDKQRLKQVLLNLASNSLKFTDHGSITIKICDKERDREEEPLEESKFYDNERNAFNGSMNCSEMSNNFFSKNDCKNYFFKTNISRFQELQREEDPIEFNSQIMISLSVIDTGIGISKVDQKSLFKLFSKLSSNHNRNKTGCGLGLTICKKLIEKMGGKITLSSEEGIGTTVECYFPCKCPNPSV</sequence>
<dbReference type="InterPro" id="IPR005467">
    <property type="entry name" value="His_kinase_dom"/>
</dbReference>
<keyword evidence="4" id="KW-0808">Transferase</keyword>
<evidence type="ECO:0000256" key="5">
    <source>
        <dbReference type="ARBA" id="ARBA00022777"/>
    </source>
</evidence>
<dbReference type="Gene3D" id="1.10.287.130">
    <property type="match status" value="1"/>
</dbReference>
<evidence type="ECO:0000256" key="1">
    <source>
        <dbReference type="ARBA" id="ARBA00000085"/>
    </source>
</evidence>
<dbReference type="PROSITE" id="PS50109">
    <property type="entry name" value="HIS_KIN"/>
    <property type="match status" value="1"/>
</dbReference>
<keyword evidence="6" id="KW-1133">Transmembrane helix</keyword>
<reference evidence="8" key="1">
    <citation type="submission" date="2023-07" db="EMBL/GenBank/DDBJ databases">
        <authorList>
            <consortium name="AG Swart"/>
            <person name="Singh M."/>
            <person name="Singh A."/>
            <person name="Seah K."/>
            <person name="Emmerich C."/>
        </authorList>
    </citation>
    <scope>NUCLEOTIDE SEQUENCE</scope>
    <source>
        <strain evidence="8">DP1</strain>
    </source>
</reference>
<evidence type="ECO:0000313" key="9">
    <source>
        <dbReference type="Proteomes" id="UP001295684"/>
    </source>
</evidence>
<accession>A0AAD1Y269</accession>
<dbReference type="GO" id="GO:0000155">
    <property type="term" value="F:phosphorelay sensor kinase activity"/>
    <property type="evidence" value="ECO:0007669"/>
    <property type="project" value="InterPro"/>
</dbReference>
<keyword evidence="3" id="KW-0597">Phosphoprotein</keyword>
<dbReference type="Pfam" id="PF00512">
    <property type="entry name" value="HisKA"/>
    <property type="match status" value="1"/>
</dbReference>
<dbReference type="PANTHER" id="PTHR43047">
    <property type="entry name" value="TWO-COMPONENT HISTIDINE PROTEIN KINASE"/>
    <property type="match status" value="1"/>
</dbReference>
<dbReference type="Gene3D" id="3.30.565.10">
    <property type="entry name" value="Histidine kinase-like ATPase, C-terminal domain"/>
    <property type="match status" value="1"/>
</dbReference>
<dbReference type="InterPro" id="IPR003594">
    <property type="entry name" value="HATPase_dom"/>
</dbReference>
<feature type="transmembrane region" description="Helical" evidence="6">
    <location>
        <begin position="73"/>
        <end position="90"/>
    </location>
</feature>
<evidence type="ECO:0000259" key="7">
    <source>
        <dbReference type="PROSITE" id="PS50109"/>
    </source>
</evidence>
<evidence type="ECO:0000256" key="3">
    <source>
        <dbReference type="ARBA" id="ARBA00022553"/>
    </source>
</evidence>
<protein>
    <recommendedName>
        <fullName evidence="2">histidine kinase</fullName>
        <ecNumber evidence="2">2.7.13.3</ecNumber>
    </recommendedName>
</protein>
<gene>
    <name evidence="8" type="ORF">ECRASSUSDP1_LOCUS24714</name>
</gene>
<dbReference type="PRINTS" id="PR00344">
    <property type="entry name" value="BCTRLSENSOR"/>
</dbReference>
<dbReference type="Pfam" id="PF02518">
    <property type="entry name" value="HATPase_c"/>
    <property type="match status" value="1"/>
</dbReference>
<dbReference type="InterPro" id="IPR036097">
    <property type="entry name" value="HisK_dim/P_sf"/>
</dbReference>
<evidence type="ECO:0000256" key="4">
    <source>
        <dbReference type="ARBA" id="ARBA00022679"/>
    </source>
</evidence>
<dbReference type="GO" id="GO:0005886">
    <property type="term" value="C:plasma membrane"/>
    <property type="evidence" value="ECO:0007669"/>
    <property type="project" value="TreeGrafter"/>
</dbReference>
<dbReference type="GO" id="GO:0009927">
    <property type="term" value="F:histidine phosphotransfer kinase activity"/>
    <property type="evidence" value="ECO:0007669"/>
    <property type="project" value="TreeGrafter"/>
</dbReference>
<dbReference type="InterPro" id="IPR036890">
    <property type="entry name" value="HATPase_C_sf"/>
</dbReference>
<comment type="catalytic activity">
    <reaction evidence="1">
        <text>ATP + protein L-histidine = ADP + protein N-phospho-L-histidine.</text>
        <dbReference type="EC" id="2.7.13.3"/>
    </reaction>
</comment>
<feature type="transmembrane region" description="Helical" evidence="6">
    <location>
        <begin position="21"/>
        <end position="41"/>
    </location>
</feature>
<dbReference type="EMBL" id="CAMPGE010025464">
    <property type="protein sequence ID" value="CAI2383219.1"/>
    <property type="molecule type" value="Genomic_DNA"/>
</dbReference>